<accession>A0A7W8YUU6</accession>
<protein>
    <submittedName>
        <fullName evidence="1">Uncharacterized protein</fullName>
    </submittedName>
</protein>
<name>A0A7W8YUU6_9SPHI</name>
<proteinExistence type="predicted"/>
<evidence type="ECO:0000313" key="1">
    <source>
        <dbReference type="EMBL" id="MBB5622188.1"/>
    </source>
</evidence>
<comment type="caution">
    <text evidence="1">The sequence shown here is derived from an EMBL/GenBank/DDBJ whole genome shotgun (WGS) entry which is preliminary data.</text>
</comment>
<organism evidence="1 2">
    <name type="scientific">Pedobacter cryoconitis</name>
    <dbReference type="NCBI Taxonomy" id="188932"/>
    <lineage>
        <taxon>Bacteria</taxon>
        <taxon>Pseudomonadati</taxon>
        <taxon>Bacteroidota</taxon>
        <taxon>Sphingobacteriia</taxon>
        <taxon>Sphingobacteriales</taxon>
        <taxon>Sphingobacteriaceae</taxon>
        <taxon>Pedobacter</taxon>
    </lineage>
</organism>
<gene>
    <name evidence="1" type="ORF">HDE69_003253</name>
</gene>
<dbReference type="EMBL" id="JACHCF010000007">
    <property type="protein sequence ID" value="MBB5622188.1"/>
    <property type="molecule type" value="Genomic_DNA"/>
</dbReference>
<reference evidence="1 2" key="1">
    <citation type="submission" date="2020-08" db="EMBL/GenBank/DDBJ databases">
        <title>Genomic Encyclopedia of Type Strains, Phase IV (KMG-V): Genome sequencing to study the core and pangenomes of soil and plant-associated prokaryotes.</title>
        <authorList>
            <person name="Whitman W."/>
        </authorList>
    </citation>
    <scope>NUCLEOTIDE SEQUENCE [LARGE SCALE GENOMIC DNA]</scope>
    <source>
        <strain evidence="1 2">MP7CTX6</strain>
    </source>
</reference>
<dbReference type="AlphaFoldDB" id="A0A7W8YUU6"/>
<dbReference type="Proteomes" id="UP000537718">
    <property type="component" value="Unassembled WGS sequence"/>
</dbReference>
<evidence type="ECO:0000313" key="2">
    <source>
        <dbReference type="Proteomes" id="UP000537718"/>
    </source>
</evidence>
<sequence length="35" mass="3810">MKTEQMKIDGFASLLYKITKIKVLLSTPVALASLG</sequence>